<evidence type="ECO:0000313" key="5">
    <source>
        <dbReference type="Proteomes" id="UP000440578"/>
    </source>
</evidence>
<keyword evidence="1 3" id="KW-0732">Signal</keyword>
<feature type="transmembrane region" description="Helical" evidence="2">
    <location>
        <begin position="100"/>
        <end position="118"/>
    </location>
</feature>
<sequence length="122" mass="13301">MLRPLITLTFLLTSVHHSDAVQCYQCTDHIPGTNTTCDSFSTTSSPQTCSDETCIKKVTGGRVTRYCGPRLQEEGCQYLEGGGARCVCSEDLCNGGDQSMAALVMVMVVMVMLVFGLCEEMW</sequence>
<dbReference type="InterPro" id="IPR050975">
    <property type="entry name" value="Sleep_regulator"/>
</dbReference>
<proteinExistence type="predicted"/>
<evidence type="ECO:0000256" key="1">
    <source>
        <dbReference type="ARBA" id="ARBA00022729"/>
    </source>
</evidence>
<reference evidence="4 5" key="1">
    <citation type="submission" date="2019-07" db="EMBL/GenBank/DDBJ databases">
        <title>Draft genome assembly of a fouling barnacle, Amphibalanus amphitrite (Darwin, 1854): The first reference genome for Thecostraca.</title>
        <authorList>
            <person name="Kim W."/>
        </authorList>
    </citation>
    <scope>NUCLEOTIDE SEQUENCE [LARGE SCALE GENOMIC DNA]</scope>
    <source>
        <strain evidence="4">SNU_AA5</strain>
        <tissue evidence="4">Soma without cirri and trophi</tissue>
    </source>
</reference>
<dbReference type="PANTHER" id="PTHR33562">
    <property type="entry name" value="ATILLA, ISOFORM B-RELATED-RELATED"/>
    <property type="match status" value="1"/>
</dbReference>
<keyword evidence="2" id="KW-0812">Transmembrane</keyword>
<evidence type="ECO:0000313" key="4">
    <source>
        <dbReference type="EMBL" id="KAF0310141.1"/>
    </source>
</evidence>
<keyword evidence="2" id="KW-1133">Transmembrane helix</keyword>
<gene>
    <name evidence="4" type="ORF">FJT64_018797</name>
</gene>
<evidence type="ECO:0000256" key="3">
    <source>
        <dbReference type="SAM" id="SignalP"/>
    </source>
</evidence>
<organism evidence="4 5">
    <name type="scientific">Amphibalanus amphitrite</name>
    <name type="common">Striped barnacle</name>
    <name type="synonym">Balanus amphitrite</name>
    <dbReference type="NCBI Taxonomy" id="1232801"/>
    <lineage>
        <taxon>Eukaryota</taxon>
        <taxon>Metazoa</taxon>
        <taxon>Ecdysozoa</taxon>
        <taxon>Arthropoda</taxon>
        <taxon>Crustacea</taxon>
        <taxon>Multicrustacea</taxon>
        <taxon>Cirripedia</taxon>
        <taxon>Thoracica</taxon>
        <taxon>Thoracicalcarea</taxon>
        <taxon>Balanomorpha</taxon>
        <taxon>Balanoidea</taxon>
        <taxon>Balanidae</taxon>
        <taxon>Amphibalaninae</taxon>
        <taxon>Amphibalanus</taxon>
    </lineage>
</organism>
<accession>A0A6A4X6W4</accession>
<feature type="signal peptide" evidence="3">
    <location>
        <begin position="1"/>
        <end position="20"/>
    </location>
</feature>
<dbReference type="EMBL" id="VIIS01000342">
    <property type="protein sequence ID" value="KAF0310141.1"/>
    <property type="molecule type" value="Genomic_DNA"/>
</dbReference>
<keyword evidence="2" id="KW-0472">Membrane</keyword>
<comment type="caution">
    <text evidence="4">The sequence shown here is derived from an EMBL/GenBank/DDBJ whole genome shotgun (WGS) entry which is preliminary data.</text>
</comment>
<dbReference type="AlphaFoldDB" id="A0A6A4X6W4"/>
<protein>
    <submittedName>
        <fullName evidence="4">Uncharacterized protein</fullName>
    </submittedName>
</protein>
<feature type="chain" id="PRO_5025586978" evidence="3">
    <location>
        <begin position="21"/>
        <end position="122"/>
    </location>
</feature>
<keyword evidence="5" id="KW-1185">Reference proteome</keyword>
<name>A0A6A4X6W4_AMPAM</name>
<evidence type="ECO:0000256" key="2">
    <source>
        <dbReference type="SAM" id="Phobius"/>
    </source>
</evidence>
<dbReference type="Proteomes" id="UP000440578">
    <property type="component" value="Unassembled WGS sequence"/>
</dbReference>